<reference evidence="2" key="1">
    <citation type="journal article" date="2019" name="Microbiology">
        <title>Complete Genome Sequence of an Uncultured Bacterium of the Candidate Phylum Bipolaricaulota.</title>
        <authorList>
            <person name="Kadnikov V.V."/>
            <person name="Mardanov A.V."/>
            <person name="Beletsky A.V."/>
            <person name="Frank Y.A."/>
            <person name="Karnachuk O.V."/>
            <person name="Ravin N.V."/>
        </authorList>
    </citation>
    <scope>NUCLEOTIDE SEQUENCE [LARGE SCALE GENOMIC DNA]</scope>
</reference>
<name>A0A6I6DDP1_9FIRM</name>
<organism evidence="1 2">
    <name type="scientific">Candidatus Syntrophocurvum alkaliphilum</name>
    <dbReference type="NCBI Taxonomy" id="2293317"/>
    <lineage>
        <taxon>Bacteria</taxon>
        <taxon>Bacillati</taxon>
        <taxon>Bacillota</taxon>
        <taxon>Clostridia</taxon>
        <taxon>Eubacteriales</taxon>
        <taxon>Syntrophomonadaceae</taxon>
        <taxon>Candidatus Syntrophocurvum</taxon>
    </lineage>
</organism>
<evidence type="ECO:0000313" key="2">
    <source>
        <dbReference type="Proteomes" id="UP000426444"/>
    </source>
</evidence>
<protein>
    <submittedName>
        <fullName evidence="1">Uncharacterized protein</fullName>
    </submittedName>
</protein>
<accession>A0A6I6DDP1</accession>
<keyword evidence="2" id="KW-1185">Reference proteome</keyword>
<gene>
    <name evidence="1" type="ORF">SYNTR_0329</name>
</gene>
<proteinExistence type="predicted"/>
<dbReference type="Proteomes" id="UP000426444">
    <property type="component" value="Chromosome"/>
</dbReference>
<dbReference type="KEGG" id="salq:SYNTR_0329"/>
<dbReference type="EMBL" id="CP046457">
    <property type="protein sequence ID" value="QGT98922.1"/>
    <property type="molecule type" value="Genomic_DNA"/>
</dbReference>
<dbReference type="AlphaFoldDB" id="A0A6I6DDP1"/>
<sequence length="53" mass="5991">MYTQTAFIGKLSHKLQNDNIDLITSFVCGYSYTTLHGRADPLRAQVKPMVKAF</sequence>
<evidence type="ECO:0000313" key="1">
    <source>
        <dbReference type="EMBL" id="QGT98922.1"/>
    </source>
</evidence>